<dbReference type="RefSeq" id="WP_254672803.1">
    <property type="nucleotide sequence ID" value="NZ_JAMWDU010000001.1"/>
</dbReference>
<keyword evidence="1" id="KW-0808">Transferase</keyword>
<dbReference type="InterPro" id="IPR050509">
    <property type="entry name" value="CoA-transferase_III"/>
</dbReference>
<accession>A0A9Q4ALV9</accession>
<reference evidence="1" key="1">
    <citation type="submission" date="2022-06" db="EMBL/GenBank/DDBJ databases">
        <title>Devosia sp. XJ19-45 genome assembly.</title>
        <authorList>
            <person name="Li B."/>
            <person name="Cai M."/>
            <person name="Nie G."/>
            <person name="Li W."/>
        </authorList>
    </citation>
    <scope>NUCLEOTIDE SEQUENCE</scope>
    <source>
        <strain evidence="1">XJ19-45</strain>
    </source>
</reference>
<protein>
    <submittedName>
        <fullName evidence="1">CoA transferase</fullName>
    </submittedName>
</protein>
<dbReference type="Pfam" id="PF02515">
    <property type="entry name" value="CoA_transf_3"/>
    <property type="match status" value="1"/>
</dbReference>
<dbReference type="InterPro" id="IPR023606">
    <property type="entry name" value="CoA-Trfase_III_dom_1_sf"/>
</dbReference>
<dbReference type="InterPro" id="IPR003673">
    <property type="entry name" value="CoA-Trfase_fam_III"/>
</dbReference>
<dbReference type="GO" id="GO:0016740">
    <property type="term" value="F:transferase activity"/>
    <property type="evidence" value="ECO:0007669"/>
    <property type="project" value="UniProtKB-KW"/>
</dbReference>
<dbReference type="EMBL" id="JAMWDU010000001">
    <property type="protein sequence ID" value="MCP8886007.1"/>
    <property type="molecule type" value="Genomic_DNA"/>
</dbReference>
<sequence length="362" mass="39452">MTLLKGIKVLEIADGLVDFGGRMLAEMGADVVSISSEQDRAKERVLAWHHGKTRLSVDDPEAIIPLARQADIVLDGQRNGDRFGLSDVLGPDTKTIHVRVFAERGSSAPATDLTLMAQSSLMGVTGDPDRPPLRFPGEQAYALTGIQAATAALLGLYARRRIGHGQRVDVSARQSATLASYREAIMYEWTGRIGRRNGNLLVRGKSGVRQVWEARDGHVTWSMIDNPPMMRALVAVLAEQGVAGELSDVDWDNTLVADLPQETIERWQAIVGEFFKSQEKAQLGRWSLQKGWGLSVINTPAEVRHSEQLASRSLFVQVTDEATGEKASLPGPLFVSTIKPVPPARTLSAPQPASSFKRWSAS</sequence>
<evidence type="ECO:0000313" key="1">
    <source>
        <dbReference type="EMBL" id="MCP8886007.1"/>
    </source>
</evidence>
<organism evidence="1 2">
    <name type="scientific">Devosia ureilytica</name>
    <dbReference type="NCBI Taxonomy" id="2952754"/>
    <lineage>
        <taxon>Bacteria</taxon>
        <taxon>Pseudomonadati</taxon>
        <taxon>Pseudomonadota</taxon>
        <taxon>Alphaproteobacteria</taxon>
        <taxon>Hyphomicrobiales</taxon>
        <taxon>Devosiaceae</taxon>
        <taxon>Devosia</taxon>
    </lineage>
</organism>
<dbReference type="Gene3D" id="3.30.1540.10">
    <property type="entry name" value="formyl-coa transferase, domain 3"/>
    <property type="match status" value="1"/>
</dbReference>
<dbReference type="AlphaFoldDB" id="A0A9Q4ALV9"/>
<comment type="caution">
    <text evidence="1">The sequence shown here is derived from an EMBL/GenBank/DDBJ whole genome shotgun (WGS) entry which is preliminary data.</text>
</comment>
<dbReference type="Proteomes" id="UP001060275">
    <property type="component" value="Unassembled WGS sequence"/>
</dbReference>
<dbReference type="PANTHER" id="PTHR48228:SF5">
    <property type="entry name" value="ALPHA-METHYLACYL-COA RACEMASE"/>
    <property type="match status" value="1"/>
</dbReference>
<keyword evidence="2" id="KW-1185">Reference proteome</keyword>
<proteinExistence type="predicted"/>
<name>A0A9Q4ALV9_9HYPH</name>
<dbReference type="PANTHER" id="PTHR48228">
    <property type="entry name" value="SUCCINYL-COA--D-CITRAMALATE COA-TRANSFERASE"/>
    <property type="match status" value="1"/>
</dbReference>
<dbReference type="Gene3D" id="3.40.50.10540">
    <property type="entry name" value="Crotonobetainyl-coa:carnitine coa-transferase, domain 1"/>
    <property type="match status" value="1"/>
</dbReference>
<dbReference type="InterPro" id="IPR044855">
    <property type="entry name" value="CoA-Trfase_III_dom3_sf"/>
</dbReference>
<gene>
    <name evidence="1" type="ORF">NF348_02705</name>
</gene>
<evidence type="ECO:0000313" key="2">
    <source>
        <dbReference type="Proteomes" id="UP001060275"/>
    </source>
</evidence>
<dbReference type="SUPFAM" id="SSF89796">
    <property type="entry name" value="CoA-transferase family III (CaiB/BaiF)"/>
    <property type="match status" value="1"/>
</dbReference>